<sequence>AHAVLGGVGSGQRAGRARQGLHQAIRHRDEIRVRPLDELRRSLPQRAQLPRQALRPDHRRQPVDRRRRREQVVRQAQRLLRQGEDLDGRLRPGDRRRLFAMAEEHAELLGAAGHGRRGGLDLSQGLVLATRDSIRVQGQVRPRPGAAEDL</sequence>
<evidence type="ECO:0000256" key="1">
    <source>
        <dbReference type="SAM" id="MobiDB-lite"/>
    </source>
</evidence>
<feature type="non-terminal residue" evidence="2">
    <location>
        <position position="1"/>
    </location>
</feature>
<evidence type="ECO:0000313" key="3">
    <source>
        <dbReference type="Proteomes" id="UP000287033"/>
    </source>
</evidence>
<gene>
    <name evidence="2" type="ORF">chiPu_0033809</name>
</gene>
<feature type="compositionally biased region" description="Low complexity" evidence="1">
    <location>
        <begin position="13"/>
        <end position="22"/>
    </location>
</feature>
<keyword evidence="3" id="KW-1185">Reference proteome</keyword>
<dbReference type="EMBL" id="BEZZ01272950">
    <property type="protein sequence ID" value="GCC49607.1"/>
    <property type="molecule type" value="Genomic_DNA"/>
</dbReference>
<name>A0A401U3Y9_CHIPU</name>
<dbReference type="AlphaFoldDB" id="A0A401U3Y9"/>
<reference evidence="2 3" key="1">
    <citation type="journal article" date="2018" name="Nat. Ecol. Evol.">
        <title>Shark genomes provide insights into elasmobranch evolution and the origin of vertebrates.</title>
        <authorList>
            <person name="Hara Y"/>
            <person name="Yamaguchi K"/>
            <person name="Onimaru K"/>
            <person name="Kadota M"/>
            <person name="Koyanagi M"/>
            <person name="Keeley SD"/>
            <person name="Tatsumi K"/>
            <person name="Tanaka K"/>
            <person name="Motone F"/>
            <person name="Kageyama Y"/>
            <person name="Nozu R"/>
            <person name="Adachi N"/>
            <person name="Nishimura O"/>
            <person name="Nakagawa R"/>
            <person name="Tanegashima C"/>
            <person name="Kiyatake I"/>
            <person name="Matsumoto R"/>
            <person name="Murakumo K"/>
            <person name="Nishida K"/>
            <person name="Terakita A"/>
            <person name="Kuratani S"/>
            <person name="Sato K"/>
            <person name="Hyodo S Kuraku.S."/>
        </authorList>
    </citation>
    <scope>NUCLEOTIDE SEQUENCE [LARGE SCALE GENOMIC DNA]</scope>
</reference>
<dbReference type="Proteomes" id="UP000287033">
    <property type="component" value="Unassembled WGS sequence"/>
</dbReference>
<proteinExistence type="predicted"/>
<accession>A0A401U3Y9</accession>
<feature type="region of interest" description="Disordered" evidence="1">
    <location>
        <begin position="1"/>
        <end position="22"/>
    </location>
</feature>
<evidence type="ECO:0000313" key="2">
    <source>
        <dbReference type="EMBL" id="GCC49607.1"/>
    </source>
</evidence>
<feature type="compositionally biased region" description="Gly residues" evidence="1">
    <location>
        <begin position="1"/>
        <end position="12"/>
    </location>
</feature>
<organism evidence="2 3">
    <name type="scientific">Chiloscyllium punctatum</name>
    <name type="common">Brownbanded bambooshark</name>
    <name type="synonym">Hemiscyllium punctatum</name>
    <dbReference type="NCBI Taxonomy" id="137246"/>
    <lineage>
        <taxon>Eukaryota</taxon>
        <taxon>Metazoa</taxon>
        <taxon>Chordata</taxon>
        <taxon>Craniata</taxon>
        <taxon>Vertebrata</taxon>
        <taxon>Chondrichthyes</taxon>
        <taxon>Elasmobranchii</taxon>
        <taxon>Galeomorphii</taxon>
        <taxon>Galeoidea</taxon>
        <taxon>Orectolobiformes</taxon>
        <taxon>Hemiscylliidae</taxon>
        <taxon>Chiloscyllium</taxon>
    </lineage>
</organism>
<protein>
    <submittedName>
        <fullName evidence="2">Uncharacterized protein</fullName>
    </submittedName>
</protein>
<feature type="compositionally biased region" description="Basic and acidic residues" evidence="1">
    <location>
        <begin position="54"/>
        <end position="64"/>
    </location>
</feature>
<feature type="region of interest" description="Disordered" evidence="1">
    <location>
        <begin position="42"/>
        <end position="71"/>
    </location>
</feature>
<comment type="caution">
    <text evidence="2">The sequence shown here is derived from an EMBL/GenBank/DDBJ whole genome shotgun (WGS) entry which is preliminary data.</text>
</comment>